<dbReference type="PANTHER" id="PTHR43252:SF2">
    <property type="entry name" value="TRANSCRIPTION REGULATOR, PADR-LIKE FAMILY"/>
    <property type="match status" value="1"/>
</dbReference>
<dbReference type="OrthoDB" id="111174at2157"/>
<accession>A0A7K4HRP2</accession>
<dbReference type="Gene3D" id="3.40.50.150">
    <property type="entry name" value="Vaccinia Virus protein VP39"/>
    <property type="match status" value="1"/>
</dbReference>
<proteinExistence type="predicted"/>
<dbReference type="SUPFAM" id="SSF46785">
    <property type="entry name" value="Winged helix' DNA-binding domain"/>
    <property type="match status" value="1"/>
</dbReference>
<evidence type="ECO:0000313" key="2">
    <source>
        <dbReference type="EMBL" id="NVO67909.1"/>
    </source>
</evidence>
<dbReference type="SUPFAM" id="SSF53335">
    <property type="entry name" value="S-adenosyl-L-methionine-dependent methyltransferases"/>
    <property type="match status" value="1"/>
</dbReference>
<dbReference type="Pfam" id="PF03551">
    <property type="entry name" value="PadR"/>
    <property type="match status" value="1"/>
</dbReference>
<dbReference type="Proteomes" id="UP000570823">
    <property type="component" value="Unassembled WGS sequence"/>
</dbReference>
<evidence type="ECO:0000313" key="3">
    <source>
        <dbReference type="Proteomes" id="UP000570823"/>
    </source>
</evidence>
<dbReference type="EMBL" id="JABXWR010000001">
    <property type="protein sequence ID" value="NVO67909.1"/>
    <property type="molecule type" value="Genomic_DNA"/>
</dbReference>
<dbReference type="RefSeq" id="WP_176789509.1">
    <property type="nucleotide sequence ID" value="NZ_JABXWR010000001.1"/>
</dbReference>
<gene>
    <name evidence="2" type="ORF">HWN36_11475</name>
</gene>
<evidence type="ECO:0000259" key="1">
    <source>
        <dbReference type="Pfam" id="PF03551"/>
    </source>
</evidence>
<organism evidence="2 3">
    <name type="scientific">Methanofollis tationis</name>
    <dbReference type="NCBI Taxonomy" id="81417"/>
    <lineage>
        <taxon>Archaea</taxon>
        <taxon>Methanobacteriati</taxon>
        <taxon>Methanobacteriota</taxon>
        <taxon>Stenosarchaea group</taxon>
        <taxon>Methanomicrobia</taxon>
        <taxon>Methanomicrobiales</taxon>
        <taxon>Methanomicrobiaceae</taxon>
        <taxon>Methanofollis</taxon>
    </lineage>
</organism>
<dbReference type="InterPro" id="IPR036390">
    <property type="entry name" value="WH_DNA-bd_sf"/>
</dbReference>
<dbReference type="Gene3D" id="1.10.10.10">
    <property type="entry name" value="Winged helix-like DNA-binding domain superfamily/Winged helix DNA-binding domain"/>
    <property type="match status" value="1"/>
</dbReference>
<keyword evidence="3" id="KW-1185">Reference proteome</keyword>
<dbReference type="InterPro" id="IPR036388">
    <property type="entry name" value="WH-like_DNA-bd_sf"/>
</dbReference>
<reference evidence="2 3" key="1">
    <citation type="submission" date="2020-06" db="EMBL/GenBank/DDBJ databases">
        <title>Methanofollis fontis sp. nov., a methanogen isolated from marine sediments near a cold seep at Four-Way Closure Ridge offshore southwestern Taiwan.</title>
        <authorList>
            <person name="Chen S.-C."/>
            <person name="Teng N.-H."/>
            <person name="Lin Y.-S."/>
            <person name="Lai M.-C."/>
            <person name="Chen H.-H."/>
            <person name="Wang C.-C."/>
        </authorList>
    </citation>
    <scope>NUCLEOTIDE SEQUENCE [LARGE SCALE GENOMIC DNA]</scope>
    <source>
        <strain evidence="2 3">DSM 2702</strain>
    </source>
</reference>
<feature type="domain" description="Transcription regulator PadR N-terminal" evidence="1">
    <location>
        <begin position="8"/>
        <end position="77"/>
    </location>
</feature>
<protein>
    <submittedName>
        <fullName evidence="2">Helix-turn-helix transcriptional regulator</fullName>
    </submittedName>
</protein>
<comment type="caution">
    <text evidence="2">The sequence shown here is derived from an EMBL/GenBank/DDBJ whole genome shotgun (WGS) entry which is preliminary data.</text>
</comment>
<name>A0A7K4HRP2_9EURY</name>
<dbReference type="AlphaFoldDB" id="A0A7K4HRP2"/>
<dbReference type="InterPro" id="IPR005149">
    <property type="entry name" value="Tscrpt_reg_PadR_N"/>
</dbReference>
<dbReference type="PANTHER" id="PTHR43252">
    <property type="entry name" value="TRANSCRIPTIONAL REGULATOR YQJI"/>
    <property type="match status" value="1"/>
</dbReference>
<sequence length="275" mass="30811">MRDPELEILAALDTAPSHVYGLKFRLEERDLHKSHSDLYKMINSLERKGLVSYVREPSGIGPERKVYSVTDAGREALLDARKRGIGLIIEDYYRFIAAAFQDLMVTEFESERPLERIALLTDPFRGEQAALFAAATADLTGDIPERLLVSSEGTTKEGFLPVATRQERLPFRDQTFDLVIAPALAGADLGVVLPEIARVLAPDAQLVTFLPLTREMAEASLIGGFLLREIATLSPEMQIWRQVDFLRELDAHFDVMSVNYLEFSLIFCRPKDAGL</sequence>
<dbReference type="InterPro" id="IPR029063">
    <property type="entry name" value="SAM-dependent_MTases_sf"/>
</dbReference>